<feature type="region of interest" description="Disordered" evidence="1">
    <location>
        <begin position="161"/>
        <end position="182"/>
    </location>
</feature>
<evidence type="ECO:0000313" key="2">
    <source>
        <dbReference type="EMBL" id="GLI68598.1"/>
    </source>
</evidence>
<feature type="compositionally biased region" description="Gly residues" evidence="1">
    <location>
        <begin position="66"/>
        <end position="75"/>
    </location>
</feature>
<proteinExistence type="predicted"/>
<feature type="region of interest" description="Disordered" evidence="1">
    <location>
        <begin position="31"/>
        <end position="111"/>
    </location>
</feature>
<comment type="caution">
    <text evidence="2">The sequence shown here is derived from an EMBL/GenBank/DDBJ whole genome shotgun (WGS) entry which is preliminary data.</text>
</comment>
<name>A0ABQ5SF92_9CHLO</name>
<feature type="non-terminal residue" evidence="2">
    <location>
        <position position="200"/>
    </location>
</feature>
<organism evidence="2 3">
    <name type="scientific">Volvox africanus</name>
    <dbReference type="NCBI Taxonomy" id="51714"/>
    <lineage>
        <taxon>Eukaryota</taxon>
        <taxon>Viridiplantae</taxon>
        <taxon>Chlorophyta</taxon>
        <taxon>core chlorophytes</taxon>
        <taxon>Chlorophyceae</taxon>
        <taxon>CS clade</taxon>
        <taxon>Chlamydomonadales</taxon>
        <taxon>Volvocaceae</taxon>
        <taxon>Volvox</taxon>
    </lineage>
</organism>
<reference evidence="2 3" key="1">
    <citation type="journal article" date="2023" name="IScience">
        <title>Expanded male sex-determining region conserved during the evolution of homothallism in the green alga Volvox.</title>
        <authorList>
            <person name="Yamamoto K."/>
            <person name="Matsuzaki R."/>
            <person name="Mahakham W."/>
            <person name="Heman W."/>
            <person name="Sekimoto H."/>
            <person name="Kawachi M."/>
            <person name="Minakuchi Y."/>
            <person name="Toyoda A."/>
            <person name="Nozaki H."/>
        </authorList>
    </citation>
    <scope>NUCLEOTIDE SEQUENCE [LARGE SCALE GENOMIC DNA]</scope>
    <source>
        <strain evidence="2 3">NIES-4468</strain>
    </source>
</reference>
<dbReference type="Proteomes" id="UP001165090">
    <property type="component" value="Unassembled WGS sequence"/>
</dbReference>
<dbReference type="EMBL" id="BSDZ01000080">
    <property type="protein sequence ID" value="GLI68598.1"/>
    <property type="molecule type" value="Genomic_DNA"/>
</dbReference>
<evidence type="ECO:0000313" key="3">
    <source>
        <dbReference type="Proteomes" id="UP001165090"/>
    </source>
</evidence>
<accession>A0ABQ5SF92</accession>
<protein>
    <submittedName>
        <fullName evidence="2">Uncharacterized protein</fullName>
    </submittedName>
</protein>
<feature type="compositionally biased region" description="Gly residues" evidence="1">
    <location>
        <begin position="85"/>
        <end position="104"/>
    </location>
</feature>
<keyword evidence="3" id="KW-1185">Reference proteome</keyword>
<gene>
    <name evidence="2" type="ORF">VaNZ11_013068</name>
</gene>
<sequence length="200" mass="18498">GGGTGGVSPALSTNNLEDLAADNCGGGGAHGGGGGGHHVSFAALPPRPPPRTRSNASMPDITTGPTTGGGGGGSSGAAAAAAANGHGGVGGGTPGSAGGGGGGSHPASRSQSCADINTAVAAMARFGSGPRVAGGAVPSDGHSAYGISHLPHLHPHLHHVSGHVSGRASPSVRSTTGTLYGGGPTGPYMGKLESIASSAV</sequence>
<feature type="non-terminal residue" evidence="2">
    <location>
        <position position="1"/>
    </location>
</feature>
<evidence type="ECO:0000256" key="1">
    <source>
        <dbReference type="SAM" id="MobiDB-lite"/>
    </source>
</evidence>